<dbReference type="GO" id="GO:0005886">
    <property type="term" value="C:plasma membrane"/>
    <property type="evidence" value="ECO:0007669"/>
    <property type="project" value="UniProtKB-SubCell"/>
</dbReference>
<evidence type="ECO:0000313" key="10">
    <source>
        <dbReference type="EMBL" id="CAB4592222.1"/>
    </source>
</evidence>
<dbReference type="EMBL" id="CAFBQV010000005">
    <property type="protein sequence ID" value="CAB5058087.1"/>
    <property type="molecule type" value="Genomic_DNA"/>
</dbReference>
<dbReference type="GO" id="GO:0015920">
    <property type="term" value="P:lipopolysaccharide transport"/>
    <property type="evidence" value="ECO:0007669"/>
    <property type="project" value="TreeGrafter"/>
</dbReference>
<keyword evidence="7 8" id="KW-0472">Membrane</keyword>
<evidence type="ECO:0000259" key="9">
    <source>
        <dbReference type="PROSITE" id="PS51012"/>
    </source>
</evidence>
<dbReference type="AlphaFoldDB" id="A0A6J6FSZ3"/>
<evidence type="ECO:0000256" key="4">
    <source>
        <dbReference type="ARBA" id="ARBA00022519"/>
    </source>
</evidence>
<dbReference type="PANTHER" id="PTHR30413">
    <property type="entry name" value="INNER MEMBRANE TRANSPORT PERMEASE"/>
    <property type="match status" value="1"/>
</dbReference>
<reference evidence="10" key="1">
    <citation type="submission" date="2020-05" db="EMBL/GenBank/DDBJ databases">
        <authorList>
            <person name="Chiriac C."/>
            <person name="Salcher M."/>
            <person name="Ghai R."/>
            <person name="Kavagutti S V."/>
        </authorList>
    </citation>
    <scope>NUCLEOTIDE SEQUENCE</scope>
</reference>
<name>A0A6J6FSZ3_9ZZZZ</name>
<evidence type="ECO:0000313" key="11">
    <source>
        <dbReference type="EMBL" id="CAB5058087.1"/>
    </source>
</evidence>
<feature type="transmembrane region" description="Helical" evidence="8">
    <location>
        <begin position="30"/>
        <end position="50"/>
    </location>
</feature>
<feature type="domain" description="ABC transmembrane type-2" evidence="9">
    <location>
        <begin position="31"/>
        <end position="261"/>
    </location>
</feature>
<keyword evidence="6 8" id="KW-1133">Transmembrane helix</keyword>
<dbReference type="GO" id="GO:0140359">
    <property type="term" value="F:ABC-type transporter activity"/>
    <property type="evidence" value="ECO:0007669"/>
    <property type="project" value="InterPro"/>
</dbReference>
<dbReference type="InterPro" id="IPR047817">
    <property type="entry name" value="ABC2_TM_bact-type"/>
</dbReference>
<comment type="subcellular location">
    <subcellularLocation>
        <location evidence="1">Cell inner membrane</location>
        <topology evidence="1">Multi-pass membrane protein</topology>
    </subcellularLocation>
</comment>
<sequence length="269" mass="30114">MQQLRDIANSRNLLWNLTLRELRSKYRRSVLGWSWSMLNPLAQMAIYTFVFGVLFGAQAPVGDPSGITTYGLYLLTGLIPWGFFSLVCGVGLQSILSNTTLVRKVAFARESLVISQVLFCSVQFSIEMTLVCIALTLAGSFILPWLPVTILLMFLLAVFAMGVALVLSVSAVFFRDLPYLWTIINQLWFFATPVIYDPHTFDGKVPSAIHSILYWNPTAVFIRSFRATTYNGRSPNWNDVIVLAIAATSSLIIGLATFNKLKRRLAEEL</sequence>
<protein>
    <submittedName>
        <fullName evidence="10">Unannotated protein</fullName>
    </submittedName>
</protein>
<keyword evidence="2" id="KW-0813">Transport</keyword>
<feature type="transmembrane region" description="Helical" evidence="8">
    <location>
        <begin position="179"/>
        <end position="196"/>
    </location>
</feature>
<proteinExistence type="predicted"/>
<evidence type="ECO:0000256" key="6">
    <source>
        <dbReference type="ARBA" id="ARBA00022989"/>
    </source>
</evidence>
<dbReference type="PANTHER" id="PTHR30413:SF8">
    <property type="entry name" value="TRANSPORT PERMEASE PROTEIN"/>
    <property type="match status" value="1"/>
</dbReference>
<accession>A0A6J6FSZ3</accession>
<dbReference type="PROSITE" id="PS51012">
    <property type="entry name" value="ABC_TM2"/>
    <property type="match status" value="1"/>
</dbReference>
<gene>
    <name evidence="10" type="ORF">UFOPK1826_00128</name>
    <name evidence="11" type="ORF">UFOPK4345_00065</name>
</gene>
<evidence type="ECO:0000256" key="2">
    <source>
        <dbReference type="ARBA" id="ARBA00022448"/>
    </source>
</evidence>
<keyword evidence="3" id="KW-1003">Cell membrane</keyword>
<feature type="transmembrane region" description="Helical" evidence="8">
    <location>
        <begin position="145"/>
        <end position="167"/>
    </location>
</feature>
<keyword evidence="4" id="KW-0997">Cell inner membrane</keyword>
<dbReference type="InterPro" id="IPR013525">
    <property type="entry name" value="ABC2_TM"/>
</dbReference>
<organism evidence="10">
    <name type="scientific">freshwater metagenome</name>
    <dbReference type="NCBI Taxonomy" id="449393"/>
    <lineage>
        <taxon>unclassified sequences</taxon>
        <taxon>metagenomes</taxon>
        <taxon>ecological metagenomes</taxon>
    </lineage>
</organism>
<dbReference type="EMBL" id="CAEZUN010000010">
    <property type="protein sequence ID" value="CAB4592222.1"/>
    <property type="molecule type" value="Genomic_DNA"/>
</dbReference>
<evidence type="ECO:0000256" key="5">
    <source>
        <dbReference type="ARBA" id="ARBA00022692"/>
    </source>
</evidence>
<feature type="transmembrane region" description="Helical" evidence="8">
    <location>
        <begin position="70"/>
        <end position="96"/>
    </location>
</feature>
<evidence type="ECO:0000256" key="7">
    <source>
        <dbReference type="ARBA" id="ARBA00023136"/>
    </source>
</evidence>
<dbReference type="Pfam" id="PF01061">
    <property type="entry name" value="ABC2_membrane"/>
    <property type="match status" value="1"/>
</dbReference>
<feature type="transmembrane region" description="Helical" evidence="8">
    <location>
        <begin position="240"/>
        <end position="258"/>
    </location>
</feature>
<evidence type="ECO:0000256" key="3">
    <source>
        <dbReference type="ARBA" id="ARBA00022475"/>
    </source>
</evidence>
<evidence type="ECO:0000256" key="8">
    <source>
        <dbReference type="SAM" id="Phobius"/>
    </source>
</evidence>
<feature type="transmembrane region" description="Helical" evidence="8">
    <location>
        <begin position="117"/>
        <end position="139"/>
    </location>
</feature>
<keyword evidence="5 8" id="KW-0812">Transmembrane</keyword>
<evidence type="ECO:0000256" key="1">
    <source>
        <dbReference type="ARBA" id="ARBA00004429"/>
    </source>
</evidence>